<organism evidence="9 10">
    <name type="scientific">Bacillus sonorensis</name>
    <dbReference type="NCBI Taxonomy" id="119858"/>
    <lineage>
        <taxon>Bacteria</taxon>
        <taxon>Bacillati</taxon>
        <taxon>Bacillota</taxon>
        <taxon>Bacilli</taxon>
        <taxon>Bacillales</taxon>
        <taxon>Bacillaceae</taxon>
        <taxon>Bacillus</taxon>
    </lineage>
</organism>
<comment type="cofactor">
    <cofactor evidence="1">
        <name>Zn(2+)</name>
        <dbReference type="ChEBI" id="CHEBI:29105"/>
    </cofactor>
</comment>
<dbReference type="SUPFAM" id="SSF53187">
    <property type="entry name" value="Zn-dependent exopeptidases"/>
    <property type="match status" value="1"/>
</dbReference>
<reference evidence="9 10" key="1">
    <citation type="submission" date="2017-06" db="EMBL/GenBank/DDBJ databases">
        <title>Genome sequence of Bacillus sonorensis strain SRCM101395.</title>
        <authorList>
            <person name="Cho S.H."/>
        </authorList>
    </citation>
    <scope>NUCLEOTIDE SEQUENCE [LARGE SCALE GENOMIC DNA]</scope>
    <source>
        <strain evidence="9 10">SRCM101395</strain>
    </source>
</reference>
<keyword evidence="5" id="KW-0862">Zinc</keyword>
<evidence type="ECO:0000256" key="2">
    <source>
        <dbReference type="ARBA" id="ARBA00005988"/>
    </source>
</evidence>
<keyword evidence="10" id="KW-1185">Reference proteome</keyword>
<feature type="active site" description="Proton donor/acceptor" evidence="7">
    <location>
        <position position="343"/>
    </location>
</feature>
<sequence>MAFIYIKPELKQDMTRLSDILNIPEPLLISANLHADLDVFYFPGLHVQAGKEAPAAETYEEMKILVNRQPKLEHEKWLTNRAVHDSQTLKQEMEKIADCFPFVTYHIIGRSVLGQPIYELNIGEENAEKRTHINASFHANEWITTSVLMKWIKEYCLSLCKDEQVFGFSPVQLFRMTKLSIVPLVNPDGVDLVLHGPGHLGLERKTLDEMNEYQPDYREWKANINGVDLNNQFPSFWEIEKQRKPPKAPSYRDYPGDAPLTEPEAAAMRNLIVRRPPDRLVALHTQGEEIYWGYKGYEPRESADVIQTFERFSGYKGVRYIDSYAGFRDWFIHHFGKEGYTVELGKGKNPLPLEQFDDIYCKSRGILWASCFFEG</sequence>
<dbReference type="GeneID" id="92854109"/>
<dbReference type="Pfam" id="PF00246">
    <property type="entry name" value="Peptidase_M14"/>
    <property type="match status" value="1"/>
</dbReference>
<gene>
    <name evidence="9" type="primary">yqgT</name>
    <name evidence="9" type="ORF">S101395_01865</name>
</gene>
<dbReference type="Proteomes" id="UP000196877">
    <property type="component" value="Chromosome"/>
</dbReference>
<evidence type="ECO:0000256" key="1">
    <source>
        <dbReference type="ARBA" id="ARBA00001947"/>
    </source>
</evidence>
<keyword evidence="4 9" id="KW-0378">Hydrolase</keyword>
<dbReference type="Gene3D" id="3.40.630.10">
    <property type="entry name" value="Zn peptidases"/>
    <property type="match status" value="1"/>
</dbReference>
<dbReference type="EMBL" id="CP021920">
    <property type="protein sequence ID" value="ASB88374.1"/>
    <property type="molecule type" value="Genomic_DNA"/>
</dbReference>
<feature type="domain" description="Peptidase M14" evidence="8">
    <location>
        <begin position="82"/>
        <end position="371"/>
    </location>
</feature>
<dbReference type="InterPro" id="IPR000834">
    <property type="entry name" value="Peptidase_M14"/>
</dbReference>
<comment type="similarity">
    <text evidence="2 7">Belongs to the peptidase M14 family.</text>
</comment>
<dbReference type="PRINTS" id="PR00765">
    <property type="entry name" value="CRBOXYPTASEA"/>
</dbReference>
<evidence type="ECO:0000256" key="7">
    <source>
        <dbReference type="PROSITE-ProRule" id="PRU01379"/>
    </source>
</evidence>
<evidence type="ECO:0000256" key="5">
    <source>
        <dbReference type="ARBA" id="ARBA00022833"/>
    </source>
</evidence>
<evidence type="ECO:0000313" key="9">
    <source>
        <dbReference type="EMBL" id="ASB88374.1"/>
    </source>
</evidence>
<dbReference type="PANTHER" id="PTHR11705:SF143">
    <property type="entry name" value="SLL0236 PROTEIN"/>
    <property type="match status" value="1"/>
</dbReference>
<dbReference type="SMART" id="SM00631">
    <property type="entry name" value="Zn_pept"/>
    <property type="match status" value="1"/>
</dbReference>
<evidence type="ECO:0000256" key="3">
    <source>
        <dbReference type="ARBA" id="ARBA00022670"/>
    </source>
</evidence>
<proteinExistence type="inferred from homology"/>
<evidence type="ECO:0000313" key="10">
    <source>
        <dbReference type="Proteomes" id="UP000196877"/>
    </source>
</evidence>
<dbReference type="PANTHER" id="PTHR11705">
    <property type="entry name" value="PROTEASE FAMILY M14 CARBOXYPEPTIDASE A,B"/>
    <property type="match status" value="1"/>
</dbReference>
<dbReference type="CDD" id="cd06229">
    <property type="entry name" value="M14_Endopeptidase_I"/>
    <property type="match status" value="1"/>
</dbReference>
<dbReference type="EC" id="3.4.19.11" evidence="9"/>
<protein>
    <submittedName>
        <fullName evidence="9">Gamma-D-glutamyl-meso-diaminopimelate peptidase</fullName>
        <ecNumber evidence="9">3.4.19.11</ecNumber>
    </submittedName>
</protein>
<dbReference type="InterPro" id="IPR034274">
    <property type="entry name" value="ENP1_M14_CPD"/>
</dbReference>
<dbReference type="PROSITE" id="PS52035">
    <property type="entry name" value="PEPTIDASE_M14"/>
    <property type="match status" value="1"/>
</dbReference>
<keyword evidence="6" id="KW-0482">Metalloprotease</keyword>
<dbReference type="RefSeq" id="WP_006637548.1">
    <property type="nucleotide sequence ID" value="NZ_BORD01000005.1"/>
</dbReference>
<evidence type="ECO:0000259" key="8">
    <source>
        <dbReference type="PROSITE" id="PS52035"/>
    </source>
</evidence>
<dbReference type="GO" id="GO:0016787">
    <property type="term" value="F:hydrolase activity"/>
    <property type="evidence" value="ECO:0007669"/>
    <property type="project" value="UniProtKB-KW"/>
</dbReference>
<accession>A0ABN5AGK6</accession>
<evidence type="ECO:0000256" key="4">
    <source>
        <dbReference type="ARBA" id="ARBA00022801"/>
    </source>
</evidence>
<name>A0ABN5AGK6_9BACI</name>
<keyword evidence="3" id="KW-0645">Protease</keyword>
<evidence type="ECO:0000256" key="6">
    <source>
        <dbReference type="ARBA" id="ARBA00023049"/>
    </source>
</evidence>